<feature type="compositionally biased region" description="Polar residues" evidence="1">
    <location>
        <begin position="171"/>
        <end position="185"/>
    </location>
</feature>
<comment type="caution">
    <text evidence="3">The sequence shown here is derived from an EMBL/GenBank/DDBJ whole genome shotgun (WGS) entry which is preliminary data.</text>
</comment>
<dbReference type="InterPro" id="IPR048667">
    <property type="entry name" value="Imm5-like"/>
</dbReference>
<sequence>MGIVPGDFELTMDELRVVARYAVDSAEEVLSIFEQVHPDDRRPRAAVEAAWIFAGGANRTMLQRTAALDAHRAAKDATTEAAKHAAHAAGDAASAAYLHPIAKATQVGHILRAAAHAARAAELSAGGDPSVGDQRIERARQRALPALVDVLGRYPPAPAGKSRVAQLMQTLDASLRSPSGPTTRSGADHGGPPRDQPA</sequence>
<evidence type="ECO:0000313" key="3">
    <source>
        <dbReference type="EMBL" id="MFD0918706.1"/>
    </source>
</evidence>
<keyword evidence="4" id="KW-1185">Reference proteome</keyword>
<accession>A0ABW3FJP2</accession>
<evidence type="ECO:0000259" key="2">
    <source>
        <dbReference type="Pfam" id="PF21805"/>
    </source>
</evidence>
<dbReference type="Pfam" id="PF21805">
    <property type="entry name" value="Imm5_like"/>
    <property type="match status" value="1"/>
</dbReference>
<dbReference type="Proteomes" id="UP001597018">
    <property type="component" value="Unassembled WGS sequence"/>
</dbReference>
<feature type="domain" description="Imm-5-like" evidence="2">
    <location>
        <begin position="14"/>
        <end position="141"/>
    </location>
</feature>
<organism evidence="3 4">
    <name type="scientific">Saccharopolyspora rosea</name>
    <dbReference type="NCBI Taxonomy" id="524884"/>
    <lineage>
        <taxon>Bacteria</taxon>
        <taxon>Bacillati</taxon>
        <taxon>Actinomycetota</taxon>
        <taxon>Actinomycetes</taxon>
        <taxon>Pseudonocardiales</taxon>
        <taxon>Pseudonocardiaceae</taxon>
        <taxon>Saccharopolyspora</taxon>
    </lineage>
</organism>
<name>A0ABW3FJP2_9PSEU</name>
<reference evidence="4" key="1">
    <citation type="journal article" date="2019" name="Int. J. Syst. Evol. Microbiol.">
        <title>The Global Catalogue of Microorganisms (GCM) 10K type strain sequencing project: providing services to taxonomists for standard genome sequencing and annotation.</title>
        <authorList>
            <consortium name="The Broad Institute Genomics Platform"/>
            <consortium name="The Broad Institute Genome Sequencing Center for Infectious Disease"/>
            <person name="Wu L."/>
            <person name="Ma J."/>
        </authorList>
    </citation>
    <scope>NUCLEOTIDE SEQUENCE [LARGE SCALE GENOMIC DNA]</scope>
    <source>
        <strain evidence="4">CCUG 56401</strain>
    </source>
</reference>
<gene>
    <name evidence="3" type="ORF">ACFQ16_03030</name>
</gene>
<evidence type="ECO:0000256" key="1">
    <source>
        <dbReference type="SAM" id="MobiDB-lite"/>
    </source>
</evidence>
<protein>
    <submittedName>
        <fullName evidence="3">Immunity protein</fullName>
    </submittedName>
</protein>
<dbReference type="EMBL" id="JBHTIW010000001">
    <property type="protein sequence ID" value="MFD0918706.1"/>
    <property type="molecule type" value="Genomic_DNA"/>
</dbReference>
<evidence type="ECO:0000313" key="4">
    <source>
        <dbReference type="Proteomes" id="UP001597018"/>
    </source>
</evidence>
<feature type="region of interest" description="Disordered" evidence="1">
    <location>
        <begin position="171"/>
        <end position="198"/>
    </location>
</feature>
<dbReference type="RefSeq" id="WP_263249531.1">
    <property type="nucleotide sequence ID" value="NZ_BAABLT010000007.1"/>
</dbReference>
<proteinExistence type="predicted"/>